<reference evidence="2 3" key="1">
    <citation type="submission" date="2020-08" db="EMBL/GenBank/DDBJ databases">
        <title>Genomic Encyclopedia of Type Strains, Phase IV (KMG-IV): sequencing the most valuable type-strain genomes for metagenomic binning, comparative biology and taxonomic classification.</title>
        <authorList>
            <person name="Goeker M."/>
        </authorList>
    </citation>
    <scope>NUCLEOTIDE SEQUENCE [LARGE SCALE GENOMIC DNA]</scope>
    <source>
        <strain evidence="2 3">DSM 105481</strain>
    </source>
</reference>
<keyword evidence="2" id="KW-0282">Flagellum</keyword>
<name>A0ABR6CN21_9BACI</name>
<organism evidence="2 3">
    <name type="scientific">Peribacillus huizhouensis</name>
    <dbReference type="NCBI Taxonomy" id="1501239"/>
    <lineage>
        <taxon>Bacteria</taxon>
        <taxon>Bacillati</taxon>
        <taxon>Bacillota</taxon>
        <taxon>Bacilli</taxon>
        <taxon>Bacillales</taxon>
        <taxon>Bacillaceae</taxon>
        <taxon>Peribacillus</taxon>
    </lineage>
</organism>
<feature type="transmembrane region" description="Helical" evidence="1">
    <location>
        <begin position="6"/>
        <end position="27"/>
    </location>
</feature>
<dbReference type="EMBL" id="JACJHX010000002">
    <property type="protein sequence ID" value="MBA9025782.1"/>
    <property type="molecule type" value="Genomic_DNA"/>
</dbReference>
<keyword evidence="1" id="KW-1133">Transmembrane helix</keyword>
<keyword evidence="2" id="KW-0966">Cell projection</keyword>
<gene>
    <name evidence="2" type="ORF">HNP81_001065</name>
</gene>
<feature type="transmembrane region" description="Helical" evidence="1">
    <location>
        <begin position="39"/>
        <end position="57"/>
    </location>
</feature>
<keyword evidence="1" id="KW-0472">Membrane</keyword>
<dbReference type="RefSeq" id="WP_154664008.1">
    <property type="nucleotide sequence ID" value="NZ_JACJHX010000002.1"/>
</dbReference>
<comment type="caution">
    <text evidence="2">The sequence shown here is derived from an EMBL/GenBank/DDBJ whole genome shotgun (WGS) entry which is preliminary data.</text>
</comment>
<keyword evidence="2" id="KW-0969">Cilium</keyword>
<evidence type="ECO:0000313" key="3">
    <source>
        <dbReference type="Proteomes" id="UP000626697"/>
    </source>
</evidence>
<dbReference type="Proteomes" id="UP000626697">
    <property type="component" value="Unassembled WGS sequence"/>
</dbReference>
<accession>A0ABR6CN21</accession>
<evidence type="ECO:0000313" key="2">
    <source>
        <dbReference type="EMBL" id="MBA9025782.1"/>
    </source>
</evidence>
<sequence length="58" mass="6743">MILLKGMVTIFIVTWFISSMIVAIYDYQRKEPPKIIKTYSTIGFWAMILGIAAFIWLV</sequence>
<keyword evidence="3" id="KW-1185">Reference proteome</keyword>
<keyword evidence="1" id="KW-0812">Transmembrane</keyword>
<protein>
    <submittedName>
        <fullName evidence="2">Flagellar biosynthesis protein FlhB</fullName>
    </submittedName>
</protein>
<evidence type="ECO:0000256" key="1">
    <source>
        <dbReference type="SAM" id="Phobius"/>
    </source>
</evidence>
<proteinExistence type="predicted"/>